<evidence type="ECO:0000259" key="4">
    <source>
        <dbReference type="Pfam" id="PF25874"/>
    </source>
</evidence>
<evidence type="ECO:0000313" key="5">
    <source>
        <dbReference type="EMBL" id="KAI3936878.1"/>
    </source>
</evidence>
<accession>A0AAD4T4G9</accession>
<protein>
    <recommendedName>
        <fullName evidence="7">Zinc finger PHD-type domain-containing protein</fullName>
    </recommendedName>
</protein>
<keyword evidence="1" id="KW-0479">Metal-binding</keyword>
<evidence type="ECO:0008006" key="7">
    <source>
        <dbReference type="Google" id="ProtNLM"/>
    </source>
</evidence>
<dbReference type="InterPro" id="IPR059080">
    <property type="entry name" value="WHD_PTC1"/>
</dbReference>
<evidence type="ECO:0000313" key="6">
    <source>
        <dbReference type="Proteomes" id="UP001202328"/>
    </source>
</evidence>
<evidence type="ECO:0000256" key="2">
    <source>
        <dbReference type="ARBA" id="ARBA00022833"/>
    </source>
</evidence>
<name>A0AAD4T4G9_9MAGN</name>
<feature type="domain" description="PTC1-like winged helix-turn-helix" evidence="4">
    <location>
        <begin position="342"/>
        <end position="418"/>
    </location>
</feature>
<gene>
    <name evidence="5" type="ORF">MKW98_020583</name>
</gene>
<reference evidence="5" key="1">
    <citation type="submission" date="2022-04" db="EMBL/GenBank/DDBJ databases">
        <title>A functionally conserved STORR gene fusion in Papaver species that diverged 16.8 million years ago.</title>
        <authorList>
            <person name="Catania T."/>
        </authorList>
    </citation>
    <scope>NUCLEOTIDE SEQUENCE</scope>
    <source>
        <strain evidence="5">S-188037</strain>
    </source>
</reference>
<dbReference type="Gene3D" id="3.30.40.10">
    <property type="entry name" value="Zinc/RING finger domain, C3HC4 (zinc finger)"/>
    <property type="match status" value="1"/>
</dbReference>
<comment type="caution">
    <text evidence="5">The sequence shown here is derived from an EMBL/GenBank/DDBJ whole genome shotgun (WGS) entry which is preliminary data.</text>
</comment>
<dbReference type="InterPro" id="IPR013083">
    <property type="entry name" value="Znf_RING/FYVE/PHD"/>
</dbReference>
<evidence type="ECO:0000256" key="1">
    <source>
        <dbReference type="ARBA" id="ARBA00022771"/>
    </source>
</evidence>
<dbReference type="InterPro" id="IPR057765">
    <property type="entry name" value="MS1-like_ubiquitin"/>
</dbReference>
<feature type="domain" description="PHD finger protein MALE STERILITY 1-like ubiquitin-like" evidence="3">
    <location>
        <begin position="623"/>
        <end position="676"/>
    </location>
</feature>
<evidence type="ECO:0000259" key="3">
    <source>
        <dbReference type="Pfam" id="PF25565"/>
    </source>
</evidence>
<dbReference type="PANTHER" id="PTHR46201">
    <property type="entry name" value="PHD FINGER PROTEIN MALE MEIOCYTE DEATH 1-RELATED"/>
    <property type="match status" value="1"/>
</dbReference>
<dbReference type="InterPro" id="IPR011011">
    <property type="entry name" value="Znf_FYVE_PHD"/>
</dbReference>
<organism evidence="5 6">
    <name type="scientific">Papaver atlanticum</name>
    <dbReference type="NCBI Taxonomy" id="357466"/>
    <lineage>
        <taxon>Eukaryota</taxon>
        <taxon>Viridiplantae</taxon>
        <taxon>Streptophyta</taxon>
        <taxon>Embryophyta</taxon>
        <taxon>Tracheophyta</taxon>
        <taxon>Spermatophyta</taxon>
        <taxon>Magnoliopsida</taxon>
        <taxon>Ranunculales</taxon>
        <taxon>Papaveraceae</taxon>
        <taxon>Papaveroideae</taxon>
        <taxon>Papaver</taxon>
    </lineage>
</organism>
<dbReference type="Pfam" id="PF25874">
    <property type="entry name" value="WHD_plant_repro"/>
    <property type="match status" value="2"/>
</dbReference>
<proteinExistence type="predicted"/>
<dbReference type="Proteomes" id="UP001202328">
    <property type="component" value="Unassembled WGS sequence"/>
</dbReference>
<keyword evidence="1" id="KW-0863">Zinc-finger</keyword>
<keyword evidence="6" id="KW-1185">Reference proteome</keyword>
<keyword evidence="2" id="KW-0862">Zinc</keyword>
<dbReference type="PANTHER" id="PTHR46201:SF9">
    <property type="entry name" value="PHD FINGER PROTEIN MALE MEIOCYTE DEATH 1"/>
    <property type="match status" value="1"/>
</dbReference>
<sequence>MEQINNHKKRKFESTKIYRFHQFCREDFPHDFTGVFGENIKDFSDKCAERDADIEGFPAWFTLLVVDDGDDSYNGVTLYTIEESVEESKSPFCYQCLFSGWSHHFVSRRRYHLIIPVADEFPDIRLFDQTHLLHGLIHCNGFGHLMNINGFEGGSKFLSGQQIMDLWDRICTALRVRKITVEDVSHRGSMDLRLLYGIADGHSWFGRWGYTFCPGSFNGTEKAYNTAIEMLSSWNLDDIVQVSGNYEYMKKIIEAYRELSKTQLITTRDLFAFMLGNCKAFSKPHCVVEAITKSVQQRLPLKDVTNKHSNSSKISRSRLKNTKKPCSSSKFISFAHMPTNTWPARRLDYAAEVIVNALKAKGSVMSRLELRDAAREFIGDTGLLDFVLSSSDNLIFGENFVCRTRNPVTNQFEFTLCKCRKYSSFAAEEATGNWSAKRLEYAVKVIVAALKARKSGMNRKELKEEAKAGVGDTGLLDFVLKSINGMIFGNFVVRRTKNPVTNLLEFNIHELYGEESKSTSASPATSISHLSTTASTTTATTATTAHTAHAIPGSDVYNDLLYLYKEVFLQGSESIHGLTLAVLDSKHFVKEWTLSDVEFFCLRYVCWLHPSLFAYGRTYELSRSLPPPSELVVVPKCTETGELKEKIQSTYRDTYCVFDSFNVTEVQRKEGMEGLDEIWVLGDGLGEGSDHLKYEGRNDSWIFDCICGAKDAGEERMAACLLCHVRKHARCCGINDDVAVPKVFFCPGCRCNVC</sequence>
<dbReference type="AlphaFoldDB" id="A0AAD4T4G9"/>
<dbReference type="EMBL" id="JAJJMB010005862">
    <property type="protein sequence ID" value="KAI3936878.1"/>
    <property type="molecule type" value="Genomic_DNA"/>
</dbReference>
<dbReference type="GO" id="GO:0008270">
    <property type="term" value="F:zinc ion binding"/>
    <property type="evidence" value="ECO:0007669"/>
    <property type="project" value="UniProtKB-KW"/>
</dbReference>
<dbReference type="SUPFAM" id="SSF57903">
    <property type="entry name" value="FYVE/PHD zinc finger"/>
    <property type="match status" value="1"/>
</dbReference>
<dbReference type="Pfam" id="PF25565">
    <property type="entry name" value="Ubiquitin_At1g33420"/>
    <property type="match status" value="1"/>
</dbReference>
<feature type="domain" description="PTC1-like winged helix-turn-helix" evidence="4">
    <location>
        <begin position="434"/>
        <end position="510"/>
    </location>
</feature>